<dbReference type="Proteomes" id="UP001243844">
    <property type="component" value="Unassembled WGS sequence"/>
</dbReference>
<feature type="transmembrane region" description="Helical" evidence="6">
    <location>
        <begin position="403"/>
        <end position="421"/>
    </location>
</feature>
<feature type="transmembrane region" description="Helical" evidence="6">
    <location>
        <begin position="788"/>
        <end position="806"/>
    </location>
</feature>
<keyword evidence="4 6" id="KW-1133">Transmembrane helix</keyword>
<feature type="transmembrane region" description="Helical" evidence="6">
    <location>
        <begin position="754"/>
        <end position="776"/>
    </location>
</feature>
<protein>
    <submittedName>
        <fullName evidence="9">FtsX-like permease family protein</fullName>
    </submittedName>
</protein>
<dbReference type="RefSeq" id="WP_308981559.1">
    <property type="nucleotide sequence ID" value="NZ_JAVIDL010000017.1"/>
</dbReference>
<evidence type="ECO:0000259" key="7">
    <source>
        <dbReference type="Pfam" id="PF02687"/>
    </source>
</evidence>
<dbReference type="EMBL" id="JAVIDL010000017">
    <property type="protein sequence ID" value="MDQ8936093.1"/>
    <property type="molecule type" value="Genomic_DNA"/>
</dbReference>
<feature type="domain" description="ABC3 transporter permease C-terminal" evidence="7">
    <location>
        <begin position="705"/>
        <end position="808"/>
    </location>
</feature>
<organism evidence="9 10">
    <name type="scientific">Acinetobacter rudis</name>
    <dbReference type="NCBI Taxonomy" id="632955"/>
    <lineage>
        <taxon>Bacteria</taxon>
        <taxon>Pseudomonadati</taxon>
        <taxon>Pseudomonadota</taxon>
        <taxon>Gammaproteobacteria</taxon>
        <taxon>Moraxellales</taxon>
        <taxon>Moraxellaceae</taxon>
        <taxon>Acinetobacter</taxon>
    </lineage>
</organism>
<dbReference type="Pfam" id="PF02687">
    <property type="entry name" value="FtsX"/>
    <property type="match status" value="2"/>
</dbReference>
<feature type="domain" description="MacB-like periplasmic core" evidence="8">
    <location>
        <begin position="28"/>
        <end position="218"/>
    </location>
</feature>
<feature type="transmembrane region" description="Helical" evidence="6">
    <location>
        <begin position="308"/>
        <end position="338"/>
    </location>
</feature>
<feature type="transmembrane region" description="Helical" evidence="6">
    <location>
        <begin position="263"/>
        <end position="287"/>
    </location>
</feature>
<evidence type="ECO:0000256" key="3">
    <source>
        <dbReference type="ARBA" id="ARBA00022692"/>
    </source>
</evidence>
<evidence type="ECO:0000313" key="10">
    <source>
        <dbReference type="Proteomes" id="UP001243844"/>
    </source>
</evidence>
<keyword evidence="3 6" id="KW-0812">Transmembrane</keyword>
<dbReference type="Pfam" id="PF12704">
    <property type="entry name" value="MacB_PCD"/>
    <property type="match status" value="1"/>
</dbReference>
<keyword evidence="5 6" id="KW-0472">Membrane</keyword>
<dbReference type="InterPro" id="IPR025857">
    <property type="entry name" value="MacB_PCD"/>
</dbReference>
<evidence type="ECO:0000313" key="9">
    <source>
        <dbReference type="EMBL" id="MDQ8936093.1"/>
    </source>
</evidence>
<feature type="transmembrane region" description="Helical" evidence="6">
    <location>
        <begin position="698"/>
        <end position="726"/>
    </location>
</feature>
<dbReference type="GO" id="GO:0005886">
    <property type="term" value="C:plasma membrane"/>
    <property type="evidence" value="ECO:0007669"/>
    <property type="project" value="UniProtKB-SubCell"/>
</dbReference>
<evidence type="ECO:0000256" key="5">
    <source>
        <dbReference type="ARBA" id="ARBA00023136"/>
    </source>
</evidence>
<evidence type="ECO:0000259" key="8">
    <source>
        <dbReference type="Pfam" id="PF12704"/>
    </source>
</evidence>
<sequence>MKFFALLPSLARQSLASSATYLLLFALSLAISATTALKFSHSQIRDAIHLQAAAMQAADIVLTDQAPIEKKWSQLAEQLQLKQSKVTVFNAMAHRSDQFVMVNVKAIDTNFPLRGVLKLQPQQRQIASGEVWVSSRVADLLQLKLGQQLKIVDANFKVTAIIERDSNQEMGFSAFSPTVYISQQDLAKTQAVQVGSRIESRLLLAGQAENIDQFKQTFKKLRPKRITELAEDADPTTASELRLRTADQANTRLVKPIDQLNSYLQLANILTLLLCGIAIALSCQRYMQQNQDDIALLRCMGASRLQVMTGYVCLLLLIMSLAIVLGTGFGMLFAYSLLQLLQQLIPQIQFSLTWATMWTGPIPIAILTSISLLLGFILPSLWQLVNTAPVKILRPEGISLKRLFWTGLSGGLSLVGFTLIVSQQRQLAIIVLLASIILCVFIFLLIWGLVATVKVLKLRIAYYLGSPVQSAVQITALSLGLGLIAVLLVLRQDLGSGWQQQLPAKTPNQFVYGLAPFELDRFEQQLKYNQWQATAMYPNIRARLIRKNGQLFDQDLVVKNNALRRELNLTQSKHYPQNNIVVEGAAVLKNPREVSVEVKLANTLGIKVGDQLSFSLPEGQLNAKVVNLRQVEWQSFSPNFFFIFAEHSFDENAGSYLGSFYVPPQDQHKMVTVIEQFPSAVFIDMSLILSEVKQLINVLLQVLSVLAILVAIAGILVLLACINLLLDQRKKEVALLRSFGGAKAQLKRMLTIEFALLGAISGVIACICAEIIAALLAKQMNMAMQWHMMIWLVLPLGMAMLSGLIGRYRLGYLCDLAPLKSLREFD</sequence>
<accession>A0AAW8JB03</accession>
<dbReference type="InterPro" id="IPR038766">
    <property type="entry name" value="Membrane_comp_ABC_pdt"/>
</dbReference>
<evidence type="ECO:0000256" key="6">
    <source>
        <dbReference type="SAM" id="Phobius"/>
    </source>
</evidence>
<proteinExistence type="predicted"/>
<feature type="transmembrane region" description="Helical" evidence="6">
    <location>
        <begin position="427"/>
        <end position="450"/>
    </location>
</feature>
<name>A0AAW8JB03_9GAMM</name>
<evidence type="ECO:0000256" key="4">
    <source>
        <dbReference type="ARBA" id="ARBA00022989"/>
    </source>
</evidence>
<gene>
    <name evidence="9" type="ORF">RFH47_10160</name>
</gene>
<feature type="domain" description="ABC3 transporter permease C-terminal" evidence="7">
    <location>
        <begin position="268"/>
        <end position="375"/>
    </location>
</feature>
<feature type="transmembrane region" description="Helical" evidence="6">
    <location>
        <begin position="471"/>
        <end position="490"/>
    </location>
</feature>
<keyword evidence="2" id="KW-1003">Cell membrane</keyword>
<comment type="caution">
    <text evidence="9">The sequence shown here is derived from an EMBL/GenBank/DDBJ whole genome shotgun (WGS) entry which is preliminary data.</text>
</comment>
<feature type="transmembrane region" description="Helical" evidence="6">
    <location>
        <begin position="358"/>
        <end position="382"/>
    </location>
</feature>
<comment type="subcellular location">
    <subcellularLocation>
        <location evidence="1">Cell membrane</location>
        <topology evidence="1">Multi-pass membrane protein</topology>
    </subcellularLocation>
</comment>
<dbReference type="InterPro" id="IPR003838">
    <property type="entry name" value="ABC3_permease_C"/>
</dbReference>
<evidence type="ECO:0000256" key="1">
    <source>
        <dbReference type="ARBA" id="ARBA00004651"/>
    </source>
</evidence>
<reference evidence="9" key="1">
    <citation type="submission" date="2023-08" db="EMBL/GenBank/DDBJ databases">
        <title>Emergence of clinically-relevant ST2 carbapenem-resistant Acinetobacter baumannii strains in hospital sewages in Zhejiang, East of China.</title>
        <authorList>
            <person name="Kaichao C."/>
            <person name="Zhang R."/>
        </authorList>
    </citation>
    <scope>NUCLEOTIDE SEQUENCE</scope>
    <source>
        <strain evidence="9">M-RB-37</strain>
    </source>
</reference>
<evidence type="ECO:0000256" key="2">
    <source>
        <dbReference type="ARBA" id="ARBA00022475"/>
    </source>
</evidence>
<dbReference type="PANTHER" id="PTHR30287:SF1">
    <property type="entry name" value="INNER MEMBRANE PROTEIN"/>
    <property type="match status" value="1"/>
</dbReference>
<dbReference type="AlphaFoldDB" id="A0AAW8JB03"/>
<dbReference type="PANTHER" id="PTHR30287">
    <property type="entry name" value="MEMBRANE COMPONENT OF PREDICTED ABC SUPERFAMILY METABOLITE UPTAKE TRANSPORTER"/>
    <property type="match status" value="1"/>
</dbReference>